<name>A0AAV7ULJ5_PLEWA</name>
<gene>
    <name evidence="2" type="ORF">NDU88_006460</name>
</gene>
<feature type="compositionally biased region" description="Pro residues" evidence="1">
    <location>
        <begin position="42"/>
        <end position="53"/>
    </location>
</feature>
<proteinExistence type="predicted"/>
<evidence type="ECO:0000256" key="1">
    <source>
        <dbReference type="SAM" id="MobiDB-lite"/>
    </source>
</evidence>
<sequence length="175" mass="18537">MWATPTPPAPRGQESLLILGSTWAQRVYQAPLVPQSGCNARAPPPPHASCPPKPRARPASSLGAAASIRRQGRRSPPAPGGSTQPTARAGAAGESQRLRLFVRIAAPAPRCGTARAGASGTKFAVGPSGTERLSVRHVQIHGHAPHLAQLIKKQWTWLWCFTELPPKKVSVGYES</sequence>
<accession>A0AAV7ULJ5</accession>
<protein>
    <submittedName>
        <fullName evidence="2">Uncharacterized protein</fullName>
    </submittedName>
</protein>
<keyword evidence="3" id="KW-1185">Reference proteome</keyword>
<dbReference type="AlphaFoldDB" id="A0AAV7ULJ5"/>
<comment type="caution">
    <text evidence="2">The sequence shown here is derived from an EMBL/GenBank/DDBJ whole genome shotgun (WGS) entry which is preliminary data.</text>
</comment>
<dbReference type="EMBL" id="JANPWB010000005">
    <property type="protein sequence ID" value="KAJ1189718.1"/>
    <property type="molecule type" value="Genomic_DNA"/>
</dbReference>
<reference evidence="2" key="1">
    <citation type="journal article" date="2022" name="bioRxiv">
        <title>Sequencing and chromosome-scale assembly of the giantPleurodeles waltlgenome.</title>
        <authorList>
            <person name="Brown T."/>
            <person name="Elewa A."/>
            <person name="Iarovenko S."/>
            <person name="Subramanian E."/>
            <person name="Araus A.J."/>
            <person name="Petzold A."/>
            <person name="Susuki M."/>
            <person name="Suzuki K.-i.T."/>
            <person name="Hayashi T."/>
            <person name="Toyoda A."/>
            <person name="Oliveira C."/>
            <person name="Osipova E."/>
            <person name="Leigh N.D."/>
            <person name="Simon A."/>
            <person name="Yun M.H."/>
        </authorList>
    </citation>
    <scope>NUCLEOTIDE SEQUENCE</scope>
    <source>
        <strain evidence="2">20211129_DDA</strain>
        <tissue evidence="2">Liver</tissue>
    </source>
</reference>
<organism evidence="2 3">
    <name type="scientific">Pleurodeles waltl</name>
    <name type="common">Iberian ribbed newt</name>
    <dbReference type="NCBI Taxonomy" id="8319"/>
    <lineage>
        <taxon>Eukaryota</taxon>
        <taxon>Metazoa</taxon>
        <taxon>Chordata</taxon>
        <taxon>Craniata</taxon>
        <taxon>Vertebrata</taxon>
        <taxon>Euteleostomi</taxon>
        <taxon>Amphibia</taxon>
        <taxon>Batrachia</taxon>
        <taxon>Caudata</taxon>
        <taxon>Salamandroidea</taxon>
        <taxon>Salamandridae</taxon>
        <taxon>Pleurodelinae</taxon>
        <taxon>Pleurodeles</taxon>
    </lineage>
</organism>
<evidence type="ECO:0000313" key="2">
    <source>
        <dbReference type="EMBL" id="KAJ1189718.1"/>
    </source>
</evidence>
<feature type="region of interest" description="Disordered" evidence="1">
    <location>
        <begin position="35"/>
        <end position="94"/>
    </location>
</feature>
<evidence type="ECO:0000313" key="3">
    <source>
        <dbReference type="Proteomes" id="UP001066276"/>
    </source>
</evidence>
<dbReference type="Proteomes" id="UP001066276">
    <property type="component" value="Chromosome 3_1"/>
</dbReference>